<name>A0AAV4DLE2_9GAST</name>
<gene>
    <name evidence="1" type="ORF">PoB_007159800</name>
</gene>
<reference evidence="1 2" key="1">
    <citation type="journal article" date="2021" name="Elife">
        <title>Chloroplast acquisition without the gene transfer in kleptoplastic sea slugs, Plakobranchus ocellatus.</title>
        <authorList>
            <person name="Maeda T."/>
            <person name="Takahashi S."/>
            <person name="Yoshida T."/>
            <person name="Shimamura S."/>
            <person name="Takaki Y."/>
            <person name="Nagai Y."/>
            <person name="Toyoda A."/>
            <person name="Suzuki Y."/>
            <person name="Arimoto A."/>
            <person name="Ishii H."/>
            <person name="Satoh N."/>
            <person name="Nishiyama T."/>
            <person name="Hasebe M."/>
            <person name="Maruyama T."/>
            <person name="Minagawa J."/>
            <person name="Obokata J."/>
            <person name="Shigenobu S."/>
        </authorList>
    </citation>
    <scope>NUCLEOTIDE SEQUENCE [LARGE SCALE GENOMIC DNA]</scope>
</reference>
<organism evidence="1 2">
    <name type="scientific">Plakobranchus ocellatus</name>
    <dbReference type="NCBI Taxonomy" id="259542"/>
    <lineage>
        <taxon>Eukaryota</taxon>
        <taxon>Metazoa</taxon>
        <taxon>Spiralia</taxon>
        <taxon>Lophotrochozoa</taxon>
        <taxon>Mollusca</taxon>
        <taxon>Gastropoda</taxon>
        <taxon>Heterobranchia</taxon>
        <taxon>Euthyneura</taxon>
        <taxon>Panpulmonata</taxon>
        <taxon>Sacoglossa</taxon>
        <taxon>Placobranchoidea</taxon>
        <taxon>Plakobranchidae</taxon>
        <taxon>Plakobranchus</taxon>
    </lineage>
</organism>
<evidence type="ECO:0000313" key="1">
    <source>
        <dbReference type="EMBL" id="GFO45093.1"/>
    </source>
</evidence>
<proteinExistence type="predicted"/>
<evidence type="ECO:0000313" key="2">
    <source>
        <dbReference type="Proteomes" id="UP000735302"/>
    </source>
</evidence>
<dbReference type="EMBL" id="BLXT01007992">
    <property type="protein sequence ID" value="GFO45093.1"/>
    <property type="molecule type" value="Genomic_DNA"/>
</dbReference>
<sequence>MGVSPILKLVCHNKCLRVAKLGKFNCLGPLSSLANGCLSNIEISVHVLILSSGEALRKWNCYSDGEDEGRMLELICKRAAERSRESGAATVMERMKEGCWNSSATEQRRGAEKAELL</sequence>
<protein>
    <submittedName>
        <fullName evidence="1">Uncharacterized protein</fullName>
    </submittedName>
</protein>
<comment type="caution">
    <text evidence="1">The sequence shown here is derived from an EMBL/GenBank/DDBJ whole genome shotgun (WGS) entry which is preliminary data.</text>
</comment>
<accession>A0AAV4DLE2</accession>
<dbReference type="Proteomes" id="UP000735302">
    <property type="component" value="Unassembled WGS sequence"/>
</dbReference>
<keyword evidence="2" id="KW-1185">Reference proteome</keyword>
<dbReference type="AlphaFoldDB" id="A0AAV4DLE2"/>